<feature type="chain" id="PRO_5040239444" description="Tail specific protease domain-containing protein" evidence="2">
    <location>
        <begin position="18"/>
        <end position="646"/>
    </location>
</feature>
<dbReference type="InterPro" id="IPR052766">
    <property type="entry name" value="S41A_metabolite_peptidase"/>
</dbReference>
<accession>A0A9P5SSD4</accession>
<gene>
    <name evidence="3" type="ORF">BG006_005512</name>
</gene>
<reference evidence="3" key="1">
    <citation type="journal article" date="2020" name="Fungal Divers.">
        <title>Resolving the Mortierellaceae phylogeny through synthesis of multi-gene phylogenetics and phylogenomics.</title>
        <authorList>
            <person name="Vandepol N."/>
            <person name="Liber J."/>
            <person name="Desiro A."/>
            <person name="Na H."/>
            <person name="Kennedy M."/>
            <person name="Barry K."/>
            <person name="Grigoriev I.V."/>
            <person name="Miller A.N."/>
            <person name="O'Donnell K."/>
            <person name="Stajich J.E."/>
            <person name="Bonito G."/>
        </authorList>
    </citation>
    <scope>NUCLEOTIDE SEQUENCE</scope>
    <source>
        <strain evidence="3">NVP1</strain>
    </source>
</reference>
<evidence type="ECO:0000256" key="1">
    <source>
        <dbReference type="SAM" id="MobiDB-lite"/>
    </source>
</evidence>
<evidence type="ECO:0008006" key="5">
    <source>
        <dbReference type="Google" id="ProtNLM"/>
    </source>
</evidence>
<dbReference type="EMBL" id="JAAAUY010000031">
    <property type="protein sequence ID" value="KAF9337300.1"/>
    <property type="molecule type" value="Genomic_DNA"/>
</dbReference>
<evidence type="ECO:0000256" key="2">
    <source>
        <dbReference type="SAM" id="SignalP"/>
    </source>
</evidence>
<dbReference type="InterPro" id="IPR029045">
    <property type="entry name" value="ClpP/crotonase-like_dom_sf"/>
</dbReference>
<evidence type="ECO:0000313" key="3">
    <source>
        <dbReference type="EMBL" id="KAF9337300.1"/>
    </source>
</evidence>
<dbReference type="PANTHER" id="PTHR37049:SF4">
    <property type="entry name" value="RHODANESE DOMAIN-CONTAINING PROTEIN"/>
    <property type="match status" value="1"/>
</dbReference>
<dbReference type="Proteomes" id="UP000696485">
    <property type="component" value="Unassembled WGS sequence"/>
</dbReference>
<sequence>MLQMSLILSATLALAFGAPVPTSDPCSTLGSLTIGNVTYEHVSDCYKSIEFFPEVAETTLKTMHTAYNDFLCFRDAALTPDLDLPFRSAPVDAIKELNKIAKKHYTRDFDFHADFLNLATAFNDPHINYQVECYSSYVFKQPLNLYASVVDGKQALHVFQDESGSELNDCEVLTINGQNALEHIQAWADKFSGASKDPGVRLNAALVSHTYDAVNHFWGVSDGGFRLRSTLPEESSLDYRFKCPDRDTVKKTFQWAVTDGPEAGTFTDKTSFVANVCVAPTASSGGTPSDHTAQELGPVPFTDTPAIHKHKRRRLLEQREEHTKRQLVRREVAEPTLDLPDATFVAADNKTAVYQLKSDPSVGILVVPSMMFWNDTITFMQHGLSELAARKVSRIIVDTTGNGGGYTIMVNLLPTIFFPTQDKTLHSHLAEYRVSTAVQALTSADLASLTVDTTFEPRTYLNRTTHASFTTNFFLDPVNKTLNGREAEYTQKVFGDAPLEWVNQTITYPWTNDSSKITILTDGNCGSACGMATDIFVSVHGVKAVAVGGYPGDNLSMFSYAGASVKTVDEIIGNFEELNVTAPFARLPYKGNFRVTIYDVYSRNDTVMLEYNPARHVAAHRLQYTPETARHHDLLWGAVAKTAWSS</sequence>
<dbReference type="PANTHER" id="PTHR37049">
    <property type="entry name" value="PEPTIDASE S41 FAMILY PROTEIN"/>
    <property type="match status" value="1"/>
</dbReference>
<dbReference type="AlphaFoldDB" id="A0A9P5SSD4"/>
<keyword evidence="2" id="KW-0732">Signal</keyword>
<dbReference type="SUPFAM" id="SSF52096">
    <property type="entry name" value="ClpP/crotonase"/>
    <property type="match status" value="1"/>
</dbReference>
<comment type="caution">
    <text evidence="3">The sequence shown here is derived from an EMBL/GenBank/DDBJ whole genome shotgun (WGS) entry which is preliminary data.</text>
</comment>
<name>A0A9P5SSD4_9FUNG</name>
<feature type="region of interest" description="Disordered" evidence="1">
    <location>
        <begin position="283"/>
        <end position="304"/>
    </location>
</feature>
<proteinExistence type="predicted"/>
<feature type="signal peptide" evidence="2">
    <location>
        <begin position="1"/>
        <end position="17"/>
    </location>
</feature>
<organism evidence="3 4">
    <name type="scientific">Podila minutissima</name>
    <dbReference type="NCBI Taxonomy" id="64525"/>
    <lineage>
        <taxon>Eukaryota</taxon>
        <taxon>Fungi</taxon>
        <taxon>Fungi incertae sedis</taxon>
        <taxon>Mucoromycota</taxon>
        <taxon>Mortierellomycotina</taxon>
        <taxon>Mortierellomycetes</taxon>
        <taxon>Mortierellales</taxon>
        <taxon>Mortierellaceae</taxon>
        <taxon>Podila</taxon>
    </lineage>
</organism>
<evidence type="ECO:0000313" key="4">
    <source>
        <dbReference type="Proteomes" id="UP000696485"/>
    </source>
</evidence>
<keyword evidence="4" id="KW-1185">Reference proteome</keyword>
<protein>
    <recommendedName>
        <fullName evidence="5">Tail specific protease domain-containing protein</fullName>
    </recommendedName>
</protein>
<dbReference type="Gene3D" id="3.90.226.10">
    <property type="entry name" value="2-enoyl-CoA Hydratase, Chain A, domain 1"/>
    <property type="match status" value="1"/>
</dbReference>